<dbReference type="Gene3D" id="3.40.630.30">
    <property type="match status" value="1"/>
</dbReference>
<reference evidence="2 3" key="1">
    <citation type="submission" date="2020-04" db="EMBL/GenBank/DDBJ databases">
        <title>MicrobeNet Type strains.</title>
        <authorList>
            <person name="Nicholson A.C."/>
        </authorList>
    </citation>
    <scope>NUCLEOTIDE SEQUENCE [LARGE SCALE GENOMIC DNA]</scope>
    <source>
        <strain evidence="2 3">CCUG 69612</strain>
    </source>
</reference>
<evidence type="ECO:0000313" key="3">
    <source>
        <dbReference type="Proteomes" id="UP000522720"/>
    </source>
</evidence>
<evidence type="ECO:0000313" key="2">
    <source>
        <dbReference type="EMBL" id="NKZ20151.1"/>
    </source>
</evidence>
<dbReference type="PROSITE" id="PS51186">
    <property type="entry name" value="GNAT"/>
    <property type="match status" value="1"/>
</dbReference>
<dbReference type="SUPFAM" id="SSF55729">
    <property type="entry name" value="Acyl-CoA N-acyltransferases (Nat)"/>
    <property type="match status" value="1"/>
</dbReference>
<keyword evidence="3" id="KW-1185">Reference proteome</keyword>
<dbReference type="GO" id="GO:0016747">
    <property type="term" value="F:acyltransferase activity, transferring groups other than amino-acyl groups"/>
    <property type="evidence" value="ECO:0007669"/>
    <property type="project" value="InterPro"/>
</dbReference>
<dbReference type="Pfam" id="PF00583">
    <property type="entry name" value="Acetyltransf_1"/>
    <property type="match status" value="1"/>
</dbReference>
<proteinExistence type="predicted"/>
<dbReference type="EMBL" id="JAAXPR010000006">
    <property type="protein sequence ID" value="NKZ20151.1"/>
    <property type="molecule type" value="Genomic_DNA"/>
</dbReference>
<comment type="caution">
    <text evidence="2">The sequence shown here is derived from an EMBL/GenBank/DDBJ whole genome shotgun (WGS) entry which is preliminary data.</text>
</comment>
<feature type="domain" description="N-acetyltransferase" evidence="1">
    <location>
        <begin position="2"/>
        <end position="156"/>
    </location>
</feature>
<dbReference type="InterPro" id="IPR000182">
    <property type="entry name" value="GNAT_dom"/>
</dbReference>
<gene>
    <name evidence="2" type="ORF">HF992_04730</name>
</gene>
<dbReference type="InterPro" id="IPR016181">
    <property type="entry name" value="Acyl_CoA_acyltransferase"/>
</dbReference>
<dbReference type="CDD" id="cd04301">
    <property type="entry name" value="NAT_SF"/>
    <property type="match status" value="1"/>
</dbReference>
<organism evidence="2 3">
    <name type="scientific">Streptococcus ovuberis</name>
    <dbReference type="NCBI Taxonomy" id="1936207"/>
    <lineage>
        <taxon>Bacteria</taxon>
        <taxon>Bacillati</taxon>
        <taxon>Bacillota</taxon>
        <taxon>Bacilli</taxon>
        <taxon>Lactobacillales</taxon>
        <taxon>Streptococcaceae</taxon>
        <taxon>Streptococcus</taxon>
    </lineage>
</organism>
<dbReference type="AlphaFoldDB" id="A0A7X6MYC2"/>
<protein>
    <submittedName>
        <fullName evidence="2">GNAT family N-acetyltransferase</fullName>
    </submittedName>
</protein>
<keyword evidence="2" id="KW-0808">Transferase</keyword>
<name>A0A7X6MYC2_9STRE</name>
<dbReference type="RefSeq" id="WP_168548910.1">
    <property type="nucleotide sequence ID" value="NZ_JAAXPR010000006.1"/>
</dbReference>
<sequence length="160" mass="18713">MIRLKQAVFSDLDCIEAIQRASFEGLYAKYRDKDNPYLESREAIEEKFSRPTSHYYLMEANDKIVGFLRVQMNMEETEGWLGIVAVLPEEQQKGYAYQAINLLDATFPKVNKWDLRTILQENHLVHLYKKCGYRQTQHIENLQEGMDLVAMIKEISCITS</sequence>
<evidence type="ECO:0000259" key="1">
    <source>
        <dbReference type="PROSITE" id="PS51186"/>
    </source>
</evidence>
<dbReference type="Proteomes" id="UP000522720">
    <property type="component" value="Unassembled WGS sequence"/>
</dbReference>
<accession>A0A7X6MYC2</accession>